<dbReference type="InterPro" id="IPR027417">
    <property type="entry name" value="P-loop_NTPase"/>
</dbReference>
<proteinExistence type="predicted"/>
<sequence length="1332" mass="148426">MDGLSSAASVIAVIQLTGTVVKICGGYIQEVKDARDDIISLQRTVADLEVILQKLRELLQDPRGIKLFTSSLVNNISDCLACLVAVEKRIDLGRRKRMMKRLGIRALRWPFKRSEVDRIITNLERYKSFFTLSLQVDQTTLLTGVAQNTDRIDLNLGLDKLPVARGAQFDSYMNQHEDECLPGTRAELLRQITEWARLPQAKYIFWLSGKAGTGKSTICRTVAKSFSEAKLLGASFFFKRGEGDRGNATKLFPTVAQQLLIRMPKLRASVLKALGDEPDLAGKSLKEQFDKLLLHPLLSLDSTKGQVPTIVIVIDALDECENDKDIGVILQLLPQLRASTAVRVRIFLTSRDETPIMLGFSEIGNHHENLALHNVPEAATEHDISLFLQDRFAKIRDQRKVSPDWPGDETVQALVMLSVPLFISAATVCRFLDDSKWDPEVRLTELLEDQAKYATKMEKTYLPILTQLLKDQDDDESEQLLQQFQQIVGVIILLAIPLSVNSLSKLLRTRVGVIRNLLNSFQSVLHIPGNQDMPVRILHLSFRDFLVNSRGKFRVNEQQTHKKITKYCLAVMRDGLKRNICDQSSYGTQRKDVDAQLYQQHLPPVLQYSCRYWAHHLAQCPIPAAELDDALTFLQKHFLHWIEAMSILGHASEVVGIINLLQSLSHRDENHELSEFLHDARRFFLKNQQIVDDVPLQIYYAGLVFAPRMALIRRKFAGELPNWNTWSAELQTLEGHSGPVRSVAFSYDSWLLATGSDDNTVRLWDAATGVLQQTLEGHSDWVLSVAFSHDSRLLATGSNDNTVRLWDTASGVSQLTLDGHLDTVRSVAFSHDSRLLVTGSYDNTVRLWDVATGALQQTLEGHSDWVLSVAFSHDSRLLATGSSDNTVRLWDTVTGSLQRTLEGHSDRVRSVAFSNDSRLLATGSDDNTIKLWDTPGGSLKQTIEGHSDSVRSVAFSRDGRLLATGSDDNTVRLWDAATGVLQQTLEGHSSLVLSVVFSYDSRLLATSSYDKTVRLWDMAAGALKSTSRGCPGSVLSVAFSHSGRLLATGSDDNTVRLWDAATGVLQQTLRGHLDWVLSVGFSRDDQLLATTSRDNTVGLWDVATGALQQTLEGHSDWVLSVAFSRDSRLLATGSRDNTVRLWDTVTGSLGRTLEGHSDWVRSIAFSHDGRLLATGSGDNTVRLWDMARGSLQRTLEGHSDWVRSIAFSHDGRLLATGSGDSTVRLWDMTTGVPQQTLNVKGLVTNLEFAEDGLYLMTNLGYLNTHIPYEDHTSGSPKARTIRFLVEDQWLTLRGEKVLWLPPEYRPGCSAVSDNTLALGHSSERISIIEFRA</sequence>
<dbReference type="EMBL" id="CDHK01000003">
    <property type="protein sequence ID" value="CEO58413.1"/>
    <property type="molecule type" value="Genomic_DNA"/>
</dbReference>
<evidence type="ECO:0000256" key="2">
    <source>
        <dbReference type="ARBA" id="ARBA00022737"/>
    </source>
</evidence>
<protein>
    <recommendedName>
        <fullName evidence="5">NACHT domain-containing protein</fullName>
    </recommendedName>
</protein>
<dbReference type="InterPro" id="IPR019775">
    <property type="entry name" value="WD40_repeat_CS"/>
</dbReference>
<feature type="repeat" description="WD" evidence="3">
    <location>
        <begin position="1153"/>
        <end position="1194"/>
    </location>
</feature>
<dbReference type="Gene3D" id="3.40.50.300">
    <property type="entry name" value="P-loop containing nucleotide triphosphate hydrolases"/>
    <property type="match status" value="1"/>
</dbReference>
<dbReference type="InterPro" id="IPR050349">
    <property type="entry name" value="WD_LIS1/nudF_dynein_reg"/>
</dbReference>
<evidence type="ECO:0000313" key="7">
    <source>
        <dbReference type="Proteomes" id="UP000042958"/>
    </source>
</evidence>
<feature type="repeat" description="WD" evidence="3">
    <location>
        <begin position="775"/>
        <end position="816"/>
    </location>
</feature>
<evidence type="ECO:0000256" key="1">
    <source>
        <dbReference type="ARBA" id="ARBA00022574"/>
    </source>
</evidence>
<feature type="repeat" description="WD" evidence="3">
    <location>
        <begin position="817"/>
        <end position="858"/>
    </location>
</feature>
<dbReference type="InterPro" id="IPR001680">
    <property type="entry name" value="WD40_rpt"/>
</dbReference>
<dbReference type="InterPro" id="IPR007111">
    <property type="entry name" value="NACHT_NTPase"/>
</dbReference>
<dbReference type="SUPFAM" id="SSF52540">
    <property type="entry name" value="P-loop containing nucleoside triphosphate hydrolases"/>
    <property type="match status" value="1"/>
</dbReference>
<dbReference type="Gene3D" id="2.130.10.10">
    <property type="entry name" value="YVTN repeat-like/Quinoprotein amine dehydrogenase"/>
    <property type="match status" value="5"/>
</dbReference>
<feature type="repeat" description="WD" evidence="3">
    <location>
        <begin position="1111"/>
        <end position="1152"/>
    </location>
</feature>
<dbReference type="InterPro" id="IPR015943">
    <property type="entry name" value="WD40/YVTN_repeat-like_dom_sf"/>
</dbReference>
<feature type="domain" description="NACHT" evidence="5">
    <location>
        <begin position="203"/>
        <end position="351"/>
    </location>
</feature>
<evidence type="ECO:0000259" key="5">
    <source>
        <dbReference type="PROSITE" id="PS50837"/>
    </source>
</evidence>
<dbReference type="CDD" id="cd00200">
    <property type="entry name" value="WD40"/>
    <property type="match status" value="2"/>
</dbReference>
<dbReference type="SUPFAM" id="SSF50978">
    <property type="entry name" value="WD40 repeat-like"/>
    <property type="match status" value="2"/>
</dbReference>
<dbReference type="PROSITE" id="PS50837">
    <property type="entry name" value="NACHT"/>
    <property type="match status" value="1"/>
</dbReference>
<dbReference type="InterPro" id="IPR056884">
    <property type="entry name" value="NPHP3-like_N"/>
</dbReference>
<evidence type="ECO:0000256" key="4">
    <source>
        <dbReference type="SAM" id="Coils"/>
    </source>
</evidence>
<feature type="repeat" description="WD" evidence="3">
    <location>
        <begin position="943"/>
        <end position="984"/>
    </location>
</feature>
<dbReference type="OrthoDB" id="1577640at2759"/>
<feature type="repeat" description="WD" evidence="3">
    <location>
        <begin position="985"/>
        <end position="1026"/>
    </location>
</feature>
<feature type="repeat" description="WD" evidence="3">
    <location>
        <begin position="1027"/>
        <end position="1068"/>
    </location>
</feature>
<dbReference type="InterPro" id="IPR020472">
    <property type="entry name" value="WD40_PAC1"/>
</dbReference>
<evidence type="ECO:0000313" key="6">
    <source>
        <dbReference type="EMBL" id="CEO58413.1"/>
    </source>
</evidence>
<dbReference type="PROSITE" id="PS50294">
    <property type="entry name" value="WD_REPEATS_REGION"/>
    <property type="match status" value="12"/>
</dbReference>
<evidence type="ECO:0000256" key="3">
    <source>
        <dbReference type="PROSITE-ProRule" id="PRU00221"/>
    </source>
</evidence>
<dbReference type="Proteomes" id="UP000042958">
    <property type="component" value="Unassembled WGS sequence"/>
</dbReference>
<dbReference type="PROSITE" id="PS00678">
    <property type="entry name" value="WD_REPEATS_1"/>
    <property type="match status" value="9"/>
</dbReference>
<gene>
    <name evidence="6" type="ORF">PMG11_03140</name>
</gene>
<feature type="repeat" description="WD" evidence="3">
    <location>
        <begin position="733"/>
        <end position="774"/>
    </location>
</feature>
<keyword evidence="1 3" id="KW-0853">WD repeat</keyword>
<dbReference type="STRING" id="104259.A0A0F7V930"/>
<keyword evidence="2" id="KW-0677">Repeat</keyword>
<dbReference type="PANTHER" id="PTHR44129">
    <property type="entry name" value="WD REPEAT-CONTAINING PROTEIN POP1"/>
    <property type="match status" value="1"/>
</dbReference>
<name>A0A0F7V930_PENBI</name>
<accession>A0A0F7V930</accession>
<keyword evidence="4" id="KW-0175">Coiled coil</keyword>
<dbReference type="PRINTS" id="PR00320">
    <property type="entry name" value="GPROTEINBRPT"/>
</dbReference>
<dbReference type="Pfam" id="PF24883">
    <property type="entry name" value="NPHP3_N"/>
    <property type="match status" value="1"/>
</dbReference>
<dbReference type="PROSITE" id="PS50082">
    <property type="entry name" value="WD_REPEATS_2"/>
    <property type="match status" value="12"/>
</dbReference>
<feature type="coiled-coil region" evidence="4">
    <location>
        <begin position="31"/>
        <end position="58"/>
    </location>
</feature>
<feature type="repeat" description="WD" evidence="3">
    <location>
        <begin position="901"/>
        <end position="942"/>
    </location>
</feature>
<feature type="repeat" description="WD" evidence="3">
    <location>
        <begin position="1195"/>
        <end position="1236"/>
    </location>
</feature>
<feature type="repeat" description="WD" evidence="3">
    <location>
        <begin position="1069"/>
        <end position="1110"/>
    </location>
</feature>
<keyword evidence="7" id="KW-1185">Reference proteome</keyword>
<dbReference type="SMART" id="SM00320">
    <property type="entry name" value="WD40"/>
    <property type="match status" value="12"/>
</dbReference>
<dbReference type="Pfam" id="PF00400">
    <property type="entry name" value="WD40"/>
    <property type="match status" value="12"/>
</dbReference>
<organism evidence="6 7">
    <name type="scientific">Penicillium brasilianum</name>
    <dbReference type="NCBI Taxonomy" id="104259"/>
    <lineage>
        <taxon>Eukaryota</taxon>
        <taxon>Fungi</taxon>
        <taxon>Dikarya</taxon>
        <taxon>Ascomycota</taxon>
        <taxon>Pezizomycotina</taxon>
        <taxon>Eurotiomycetes</taxon>
        <taxon>Eurotiomycetidae</taxon>
        <taxon>Eurotiales</taxon>
        <taxon>Aspergillaceae</taxon>
        <taxon>Penicillium</taxon>
    </lineage>
</organism>
<dbReference type="InterPro" id="IPR036322">
    <property type="entry name" value="WD40_repeat_dom_sf"/>
</dbReference>
<feature type="repeat" description="WD" evidence="3">
    <location>
        <begin position="859"/>
        <end position="900"/>
    </location>
</feature>
<reference evidence="7" key="1">
    <citation type="journal article" date="2015" name="Genome Announc.">
        <title>Draft genome sequence of the fungus Penicillium brasilianum MG11.</title>
        <authorList>
            <person name="Horn F."/>
            <person name="Linde J."/>
            <person name="Mattern D.J."/>
            <person name="Walther G."/>
            <person name="Guthke R."/>
            <person name="Brakhage A.A."/>
            <person name="Valiante V."/>
        </authorList>
    </citation>
    <scope>NUCLEOTIDE SEQUENCE [LARGE SCALE GENOMIC DNA]</scope>
    <source>
        <strain evidence="7">MG11</strain>
    </source>
</reference>